<dbReference type="Pfam" id="PF09491">
    <property type="entry name" value="RE_AlwI"/>
    <property type="match status" value="1"/>
</dbReference>
<sequence length="652" mass="71307">MHPPRARSLVHLGDTSFRRKDVIAGYHDMLEVLADFRRDDRPWDAVTQLEFYGLLRALAPDVFGSGGSIADDDAAKRARTYTNALAKLGFVDEQDRRITALGTMFTDGRPQLLDEVDRLCALKPENSAVLRGALSYVERTDDGGFYYPVRLLLQVLNRLEYLRIDEFALAFIAAPRLLGVEADAIVAAIETMRSDGSSLDDVLIAAERTPDQDRYIDTGVFSPEAFPNGKGPRFIEHYRRYLGALEAFRLSPDAASLARLRRAVDEGGTTVRVRFAPLQLLPGLKKKAAGPLTVHRSARYPDWDASPAVFRRALVDLFNGNRATSLVREYLDNNLRILTATGVFSVAQNQLRIGSAYAGYYFTAVDPELTVTTAAPPDDADRVTGLAARFGSDALTRTAAAIAAEQDIGPDQIEEFVAARERARFDAVISAAFPPERVLEHLEAISVDYRSAAVQALRDKEFGGKPTVPCMYEYLIGLSLYYAADRAFDPRAAFGLSLDGDFLPISHAPGLRGDIEFALDGRQILVEVTLMDPATQRRGELEPVLRHATNLACEFPDRQVVTLFIANEVDANVARIFGFGRVMELTATDGGHGVASPLIVSLRTADWLAVATAGLSDVLDLVAAESGRTEVAHLNSDWNASLISALRALSSS</sequence>
<dbReference type="Gene3D" id="3.40.91.50">
    <property type="match status" value="1"/>
</dbReference>
<comment type="caution">
    <text evidence="1">The sequence shown here is derived from an EMBL/GenBank/DDBJ whole genome shotgun (WGS) entry which is preliminary data.</text>
</comment>
<dbReference type="eggNOG" id="ENOG502Z8EF">
    <property type="taxonomic scope" value="Bacteria"/>
</dbReference>
<dbReference type="InterPro" id="IPR018573">
    <property type="entry name" value="Restrct_endonuc_II_AlwI"/>
</dbReference>
<dbReference type="EMBL" id="BANT01000060">
    <property type="protein sequence ID" value="GAC58928.1"/>
    <property type="molecule type" value="Genomic_DNA"/>
</dbReference>
<name>L7LFT3_9ACTN</name>
<dbReference type="Proteomes" id="UP000053405">
    <property type="component" value="Unassembled WGS sequence"/>
</dbReference>
<accession>L7LFT3</accession>
<reference evidence="1 2" key="1">
    <citation type="submission" date="2012-12" db="EMBL/GenBank/DDBJ databases">
        <title>Whole genome shotgun sequence of Gordonia hirsuta NBRC 16056.</title>
        <authorList>
            <person name="Isaki-Nakamura S."/>
            <person name="Hosoyama A."/>
            <person name="Tsuchikane K."/>
            <person name="Katsumata H."/>
            <person name="Baba S."/>
            <person name="Yamazaki S."/>
            <person name="Fujita N."/>
        </authorList>
    </citation>
    <scope>NUCLEOTIDE SEQUENCE [LARGE SCALE GENOMIC DNA]</scope>
    <source>
        <strain evidence="1 2">NBRC 16056</strain>
    </source>
</reference>
<gene>
    <name evidence="1" type="ORF">GOHSU_60_00060</name>
</gene>
<protein>
    <submittedName>
        <fullName evidence="1">Putative type II restriction enzyme</fullName>
    </submittedName>
</protein>
<organism evidence="1 2">
    <name type="scientific">Gordonia hirsuta DSM 44140 = NBRC 16056</name>
    <dbReference type="NCBI Taxonomy" id="1121927"/>
    <lineage>
        <taxon>Bacteria</taxon>
        <taxon>Bacillati</taxon>
        <taxon>Actinomycetota</taxon>
        <taxon>Actinomycetes</taxon>
        <taxon>Mycobacteriales</taxon>
        <taxon>Gordoniaceae</taxon>
        <taxon>Gordonia</taxon>
    </lineage>
</organism>
<evidence type="ECO:0000313" key="2">
    <source>
        <dbReference type="Proteomes" id="UP000053405"/>
    </source>
</evidence>
<dbReference type="STRING" id="1121927.GOHSU_60_00060"/>
<evidence type="ECO:0000313" key="1">
    <source>
        <dbReference type="EMBL" id="GAC58928.1"/>
    </source>
</evidence>
<keyword evidence="2" id="KW-1185">Reference proteome</keyword>
<proteinExistence type="predicted"/>
<dbReference type="AlphaFoldDB" id="L7LFT3"/>